<dbReference type="EMBL" id="RQTK01000895">
    <property type="protein sequence ID" value="RUS73833.1"/>
    <property type="molecule type" value="Genomic_DNA"/>
</dbReference>
<reference evidence="3 4" key="1">
    <citation type="submission" date="2019-01" db="EMBL/GenBank/DDBJ databases">
        <title>A draft genome assembly of the solar-powered sea slug Elysia chlorotica.</title>
        <authorList>
            <person name="Cai H."/>
            <person name="Li Q."/>
            <person name="Fang X."/>
            <person name="Li J."/>
            <person name="Curtis N.E."/>
            <person name="Altenburger A."/>
            <person name="Shibata T."/>
            <person name="Feng M."/>
            <person name="Maeda T."/>
            <person name="Schwartz J.A."/>
            <person name="Shigenobu S."/>
            <person name="Lundholm N."/>
            <person name="Nishiyama T."/>
            <person name="Yang H."/>
            <person name="Hasebe M."/>
            <person name="Li S."/>
            <person name="Pierce S.K."/>
            <person name="Wang J."/>
        </authorList>
    </citation>
    <scope>NUCLEOTIDE SEQUENCE [LARGE SCALE GENOMIC DNA]</scope>
    <source>
        <strain evidence="3">EC2010</strain>
        <tissue evidence="3">Whole organism of an adult</tissue>
    </source>
</reference>
<feature type="region of interest" description="Disordered" evidence="1">
    <location>
        <begin position="334"/>
        <end position="365"/>
    </location>
</feature>
<dbReference type="InterPro" id="IPR037518">
    <property type="entry name" value="MPN"/>
</dbReference>
<dbReference type="Pfam" id="PF01398">
    <property type="entry name" value="JAB"/>
    <property type="match status" value="1"/>
</dbReference>
<gene>
    <name evidence="3" type="ORF">EGW08_018401</name>
</gene>
<dbReference type="Proteomes" id="UP000271974">
    <property type="component" value="Unassembled WGS sequence"/>
</dbReference>
<feature type="region of interest" description="Disordered" evidence="1">
    <location>
        <begin position="385"/>
        <end position="419"/>
    </location>
</feature>
<evidence type="ECO:0000256" key="1">
    <source>
        <dbReference type="SAM" id="MobiDB-lite"/>
    </source>
</evidence>
<accession>A0A3S1H7M3</accession>
<organism evidence="3 4">
    <name type="scientific">Elysia chlorotica</name>
    <name type="common">Eastern emerald elysia</name>
    <name type="synonym">Sea slug</name>
    <dbReference type="NCBI Taxonomy" id="188477"/>
    <lineage>
        <taxon>Eukaryota</taxon>
        <taxon>Metazoa</taxon>
        <taxon>Spiralia</taxon>
        <taxon>Lophotrochozoa</taxon>
        <taxon>Mollusca</taxon>
        <taxon>Gastropoda</taxon>
        <taxon>Heterobranchia</taxon>
        <taxon>Euthyneura</taxon>
        <taxon>Panpulmonata</taxon>
        <taxon>Sacoglossa</taxon>
        <taxon>Placobranchoidea</taxon>
        <taxon>Plakobranchidae</taxon>
        <taxon>Elysia</taxon>
    </lineage>
</organism>
<feature type="compositionally biased region" description="Low complexity" evidence="1">
    <location>
        <begin position="403"/>
        <end position="419"/>
    </location>
</feature>
<proteinExistence type="predicted"/>
<feature type="region of interest" description="Disordered" evidence="1">
    <location>
        <begin position="441"/>
        <end position="471"/>
    </location>
</feature>
<dbReference type="PANTHER" id="PTHR10410">
    <property type="entry name" value="EUKARYOTIC TRANSLATION INITIATION FACTOR 3 -RELATED"/>
    <property type="match status" value="1"/>
</dbReference>
<keyword evidence="4" id="KW-1185">Reference proteome</keyword>
<evidence type="ECO:0000313" key="4">
    <source>
        <dbReference type="Proteomes" id="UP000271974"/>
    </source>
</evidence>
<dbReference type="PROSITE" id="PS50249">
    <property type="entry name" value="MPN"/>
    <property type="match status" value="1"/>
</dbReference>
<dbReference type="InterPro" id="IPR050242">
    <property type="entry name" value="JAMM_MPN+_peptidase_M67A"/>
</dbReference>
<dbReference type="STRING" id="188477.A0A3S1H7M3"/>
<dbReference type="AlphaFoldDB" id="A0A3S1H7M3"/>
<feature type="compositionally biased region" description="Polar residues" evidence="1">
    <location>
        <begin position="389"/>
        <end position="402"/>
    </location>
</feature>
<sequence>MDPIQQLLFFFSFQHNIEKKQADASKKPKGSRTVKPVYDPFKLVPCLPFSEENTAPYEIEMFSTALAIMDIHAHISKTEVIGMLGGQFCSQRHRLTVSMAVPCKSMSTGMQCEMDPVSQTLASEQIEDVGMQVVGWYHSHPTFSPDPSVRDIETQQKFQYWFSKGGNHFVGVIISPYNTLSPSVNSDIRCLTISEFHSKEFLCNIPYKFAYDIVYRDNLREILGPASELAEKYSNYVNRVMLSCQYRSSLGITCLSKMLQSVKRLLVPEDQENSLPSEGHTSSKSVSACGPLVRANTAELLKPLLSKVQNGSVGHVSKGLNHQSASSEAFMNHKNTEKNDSPARTNSSSSHTSVSHSPSSFHKSLDLERSKMTCLTVDTMTFPDHLPPSRSNFITTSEQQRLSSSTAAASTTVASSSSVNKSKVDEVMHWLEQIFLEKFTQGTPRSPPIGTLSSLERAKPRSPQASMSSAH</sequence>
<dbReference type="GO" id="GO:0008237">
    <property type="term" value="F:metallopeptidase activity"/>
    <property type="evidence" value="ECO:0007669"/>
    <property type="project" value="InterPro"/>
</dbReference>
<dbReference type="InterPro" id="IPR000555">
    <property type="entry name" value="JAMM/MPN+_dom"/>
</dbReference>
<evidence type="ECO:0000313" key="3">
    <source>
        <dbReference type="EMBL" id="RUS73833.1"/>
    </source>
</evidence>
<protein>
    <recommendedName>
        <fullName evidence="2">MPN domain-containing protein</fullName>
    </recommendedName>
</protein>
<evidence type="ECO:0000259" key="2">
    <source>
        <dbReference type="PROSITE" id="PS50249"/>
    </source>
</evidence>
<name>A0A3S1H7M3_ELYCH</name>
<dbReference type="SMART" id="SM00232">
    <property type="entry name" value="JAB_MPN"/>
    <property type="match status" value="1"/>
</dbReference>
<dbReference type="OrthoDB" id="7464992at2759"/>
<comment type="caution">
    <text evidence="3">The sequence shown here is derived from an EMBL/GenBank/DDBJ whole genome shotgun (WGS) entry which is preliminary data.</text>
</comment>
<dbReference type="SUPFAM" id="SSF102712">
    <property type="entry name" value="JAB1/MPN domain"/>
    <property type="match status" value="1"/>
</dbReference>
<dbReference type="Gene3D" id="3.40.140.10">
    <property type="entry name" value="Cytidine Deaminase, domain 2"/>
    <property type="match status" value="1"/>
</dbReference>
<feature type="domain" description="MPN" evidence="2">
    <location>
        <begin position="59"/>
        <end position="189"/>
    </location>
</feature>
<feature type="compositionally biased region" description="Low complexity" evidence="1">
    <location>
        <begin position="347"/>
        <end position="362"/>
    </location>
</feature>